<keyword evidence="2" id="KW-1185">Reference proteome</keyword>
<comment type="caution">
    <text evidence="1">The sequence shown here is derived from an EMBL/GenBank/DDBJ whole genome shotgun (WGS) entry which is preliminary data.</text>
</comment>
<gene>
    <name evidence="1" type="ORF">GCM10007049_01700</name>
</gene>
<reference evidence="1" key="1">
    <citation type="journal article" date="2014" name="Int. J. Syst. Evol. Microbiol.">
        <title>Complete genome sequence of Corynebacterium casei LMG S-19264T (=DSM 44701T), isolated from a smear-ripened cheese.</title>
        <authorList>
            <consortium name="US DOE Joint Genome Institute (JGI-PGF)"/>
            <person name="Walter F."/>
            <person name="Albersmeier A."/>
            <person name="Kalinowski J."/>
            <person name="Ruckert C."/>
        </authorList>
    </citation>
    <scope>NUCLEOTIDE SEQUENCE</scope>
    <source>
        <strain evidence="1">KCTC 12368</strain>
    </source>
</reference>
<accession>A0A918PL96</accession>
<dbReference type="Proteomes" id="UP000619457">
    <property type="component" value="Unassembled WGS sequence"/>
</dbReference>
<proteinExistence type="predicted"/>
<name>A0A918PL96_9BACT</name>
<protein>
    <submittedName>
        <fullName evidence="1">Uncharacterized protein</fullName>
    </submittedName>
</protein>
<dbReference type="AlphaFoldDB" id="A0A918PL96"/>
<evidence type="ECO:0000313" key="1">
    <source>
        <dbReference type="EMBL" id="GGZ13551.1"/>
    </source>
</evidence>
<evidence type="ECO:0000313" key="2">
    <source>
        <dbReference type="Proteomes" id="UP000619457"/>
    </source>
</evidence>
<reference evidence="1" key="2">
    <citation type="submission" date="2020-09" db="EMBL/GenBank/DDBJ databases">
        <authorList>
            <person name="Sun Q."/>
            <person name="Kim S."/>
        </authorList>
    </citation>
    <scope>NUCLEOTIDE SEQUENCE</scope>
    <source>
        <strain evidence="1">KCTC 12368</strain>
    </source>
</reference>
<organism evidence="1 2">
    <name type="scientific">Echinicola pacifica</name>
    <dbReference type="NCBI Taxonomy" id="346377"/>
    <lineage>
        <taxon>Bacteria</taxon>
        <taxon>Pseudomonadati</taxon>
        <taxon>Bacteroidota</taxon>
        <taxon>Cytophagia</taxon>
        <taxon>Cytophagales</taxon>
        <taxon>Cyclobacteriaceae</taxon>
        <taxon>Echinicola</taxon>
    </lineage>
</organism>
<sequence>MKGDLPNRSIYQREGAFPVIFGATSEGVPFTGYRECIFTDILGLGQFGWMMYLYFKSSKEYEPLFEYL</sequence>
<dbReference type="EMBL" id="BMWX01000001">
    <property type="protein sequence ID" value="GGZ13551.1"/>
    <property type="molecule type" value="Genomic_DNA"/>
</dbReference>